<dbReference type="InterPro" id="IPR043519">
    <property type="entry name" value="NT_sf"/>
</dbReference>
<evidence type="ECO:0000256" key="6">
    <source>
        <dbReference type="ARBA" id="ARBA00023128"/>
    </source>
</evidence>
<keyword evidence="6 8" id="KW-0496">Mitochondrion</keyword>
<evidence type="ECO:0000256" key="2">
    <source>
        <dbReference type="ARBA" id="ARBA00004443"/>
    </source>
</evidence>
<comment type="function">
    <text evidence="8">Mitochondrial mRNA stabilization factor.</text>
</comment>
<dbReference type="Pfam" id="PF02410">
    <property type="entry name" value="RsfS"/>
    <property type="match status" value="1"/>
</dbReference>
<dbReference type="GO" id="GO:0140053">
    <property type="term" value="P:mitochondrial gene expression"/>
    <property type="evidence" value="ECO:0007669"/>
    <property type="project" value="UniProtKB-UniRule"/>
</dbReference>
<comment type="subcellular location">
    <subcellularLocation>
        <location evidence="2 8">Mitochondrion inner membrane</location>
        <topology evidence="2 8">Peripheral membrane protein</topology>
        <orientation evidence="2 8">Matrix side</orientation>
    </subcellularLocation>
</comment>
<evidence type="ECO:0000256" key="5">
    <source>
        <dbReference type="ARBA" id="ARBA00022946"/>
    </source>
</evidence>
<evidence type="ECO:0000313" key="10">
    <source>
        <dbReference type="EMBL" id="KAA8908378.1"/>
    </source>
</evidence>
<comment type="function">
    <text evidence="1">Probable mitochondrial mRNA stabilization factor.</text>
</comment>
<feature type="region of interest" description="Disordered" evidence="9">
    <location>
        <begin position="348"/>
        <end position="392"/>
    </location>
</feature>
<organism evidence="10 11">
    <name type="scientific">Sphaerosporella brunnea</name>
    <dbReference type="NCBI Taxonomy" id="1250544"/>
    <lineage>
        <taxon>Eukaryota</taxon>
        <taxon>Fungi</taxon>
        <taxon>Dikarya</taxon>
        <taxon>Ascomycota</taxon>
        <taxon>Pezizomycotina</taxon>
        <taxon>Pezizomycetes</taxon>
        <taxon>Pezizales</taxon>
        <taxon>Pyronemataceae</taxon>
        <taxon>Sphaerosporella</taxon>
    </lineage>
</organism>
<protein>
    <recommendedName>
        <fullName evidence="8">ATPase synthesis protein 25</fullName>
    </recommendedName>
</protein>
<dbReference type="GO" id="GO:0048255">
    <property type="term" value="P:mRNA stabilization"/>
    <property type="evidence" value="ECO:0007669"/>
    <property type="project" value="TreeGrafter"/>
</dbReference>
<keyword evidence="5 8" id="KW-0809">Transit peptide</keyword>
<gene>
    <name evidence="10" type="ORF">FN846DRAFT_811537</name>
</gene>
<sequence length="765" mass="84782">MPNPQRCATCSTRLLSAFAAVACGARIRLTVLPTRHLRRLAPPTARSFRHTAVRLSSTITNVPTSVSAEYPKALEEIEKPQTSLEAQNAPVEAENIPSEVSSGDLVAPDVTAEITSLPTENSPEARSAPKETKGTTSEAPKAVDEATVLYKPGEAQGTPASPKADAVPWFLRVETPKAPRHPLAEREKLPNLPANPPPELTEMLQQLSEEHGITNLKLLDLRKLNPPPAIGSTIMILGNARSLRHLHATADRVCRFMRSHYNWQSFADGLLGRNELRLINRRKQRRGKVVSTEMGEVDEAGSAGWVCVNGGGQGVVVQLFTKQKREEMDLEGLWTPVLEQAERHRIAEAKRQAEREKKWAKEGRRKNAQQEAQPSVSGPMVQKRSFHELTSSSSEGAATAQIDITAHPSFPTFLRTGDLSSFLSTFTTEQRLEAHLKALQSPLVPPTLLLGTSTSTNITNTTSTPFLRTFHQTLSAAPQEDQVKYTLFFLLSANTRLPSAYPIDSIHSHLESLRARGLPIKAEHYYHLAHHAATCAELRPTVEHGWQYHADKRAELIGTYVNALQPHTTDGKILHDCPEFRYAIFLALQKVLITNARNALLSHSWDPQQPLDLSLGLEPGEKLSFHPRIFSGKGLGSLSSPSSPYRYTLAEYHLDYLTALGLSRKYQAMWSVWKRLPLHGVVRDAEYYKLIFGLVVLGRRQDIAVYTARMAGLQAMDKEVPRVSFTGNVPLARAFMRVLAIADDTGYGGEYKVARSLCEEVIRRG</sequence>
<dbReference type="InParanoid" id="A0A5J5EZ03"/>
<dbReference type="AlphaFoldDB" id="A0A5J5EZ03"/>
<dbReference type="Proteomes" id="UP000326924">
    <property type="component" value="Unassembled WGS sequence"/>
</dbReference>
<evidence type="ECO:0000256" key="9">
    <source>
        <dbReference type="SAM" id="MobiDB-lite"/>
    </source>
</evidence>
<keyword evidence="4 8" id="KW-0999">Mitochondrion inner membrane</keyword>
<dbReference type="InterPro" id="IPR040152">
    <property type="entry name" value="Atp25"/>
</dbReference>
<reference evidence="10 11" key="1">
    <citation type="submission" date="2019-09" db="EMBL/GenBank/DDBJ databases">
        <title>Draft genome of the ectomycorrhizal ascomycete Sphaerosporella brunnea.</title>
        <authorList>
            <consortium name="DOE Joint Genome Institute"/>
            <person name="Benucci G.M."/>
            <person name="Marozzi G."/>
            <person name="Antonielli L."/>
            <person name="Sanchez S."/>
            <person name="Marco P."/>
            <person name="Wang X."/>
            <person name="Falini L.B."/>
            <person name="Barry K."/>
            <person name="Haridas S."/>
            <person name="Lipzen A."/>
            <person name="Labutti K."/>
            <person name="Grigoriev I.V."/>
            <person name="Murat C."/>
            <person name="Martin F."/>
            <person name="Albertini E."/>
            <person name="Donnini D."/>
            <person name="Bonito G."/>
        </authorList>
    </citation>
    <scope>NUCLEOTIDE SEQUENCE [LARGE SCALE GENOMIC DNA]</scope>
    <source>
        <strain evidence="10 11">Sb_GMNB300</strain>
    </source>
</reference>
<dbReference type="PANTHER" id="PTHR28087:SF1">
    <property type="entry name" value="ATPASE SYNTHESIS PROTEIN 25, MITOCHONDRIAL"/>
    <property type="match status" value="1"/>
</dbReference>
<feature type="region of interest" description="Disordered" evidence="9">
    <location>
        <begin position="116"/>
        <end position="142"/>
    </location>
</feature>
<keyword evidence="7 8" id="KW-0472">Membrane</keyword>
<dbReference type="GO" id="GO:0005743">
    <property type="term" value="C:mitochondrial inner membrane"/>
    <property type="evidence" value="ECO:0007669"/>
    <property type="project" value="UniProtKB-SubCell"/>
</dbReference>
<evidence type="ECO:0000256" key="1">
    <source>
        <dbReference type="ARBA" id="ARBA00003470"/>
    </source>
</evidence>
<evidence type="ECO:0000256" key="3">
    <source>
        <dbReference type="ARBA" id="ARBA00010787"/>
    </source>
</evidence>
<dbReference type="Gene3D" id="3.30.460.10">
    <property type="entry name" value="Beta Polymerase, domain 2"/>
    <property type="match status" value="1"/>
</dbReference>
<name>A0A5J5EZ03_9PEZI</name>
<comment type="caution">
    <text evidence="10">The sequence shown here is derived from an EMBL/GenBank/DDBJ whole genome shotgun (WGS) entry which is preliminary data.</text>
</comment>
<accession>A0A5J5EZ03</accession>
<evidence type="ECO:0000256" key="4">
    <source>
        <dbReference type="ARBA" id="ARBA00022792"/>
    </source>
</evidence>
<dbReference type="EMBL" id="VXIS01000069">
    <property type="protein sequence ID" value="KAA8908378.1"/>
    <property type="molecule type" value="Genomic_DNA"/>
</dbReference>
<evidence type="ECO:0000256" key="8">
    <source>
        <dbReference type="RuleBase" id="RU367062"/>
    </source>
</evidence>
<proteinExistence type="inferred from homology"/>
<evidence type="ECO:0000313" key="11">
    <source>
        <dbReference type="Proteomes" id="UP000326924"/>
    </source>
</evidence>
<comment type="similarity">
    <text evidence="3 8">Belongs to the ATP25 family.</text>
</comment>
<dbReference type="SUPFAM" id="SSF81301">
    <property type="entry name" value="Nucleotidyltransferase"/>
    <property type="match status" value="1"/>
</dbReference>
<feature type="compositionally biased region" description="Basic and acidic residues" evidence="9">
    <location>
        <begin position="348"/>
        <end position="362"/>
    </location>
</feature>
<dbReference type="PANTHER" id="PTHR28087">
    <property type="entry name" value="ATPASE SYNTHESIS PROTEIN 25, MITOCHONDRIAL"/>
    <property type="match status" value="1"/>
</dbReference>
<keyword evidence="11" id="KW-1185">Reference proteome</keyword>
<dbReference type="OrthoDB" id="107372at2759"/>
<evidence type="ECO:0000256" key="7">
    <source>
        <dbReference type="ARBA" id="ARBA00023136"/>
    </source>
</evidence>